<dbReference type="AlphaFoldDB" id="A0A7J3ZL54"/>
<proteinExistence type="inferred from homology"/>
<keyword evidence="1 6" id="KW-0328">Glycosyltransferase</keyword>
<dbReference type="UniPathway" id="UPA00393"/>
<feature type="binding site" evidence="6">
    <location>
        <position position="270"/>
    </location>
    <ligand>
        <name>Zn(2+)</name>
        <dbReference type="ChEBI" id="CHEBI:29105"/>
    </ligand>
</feature>
<dbReference type="SUPFAM" id="SSF51713">
    <property type="entry name" value="tRNA-guanine transglycosylase"/>
    <property type="match status" value="1"/>
</dbReference>
<dbReference type="HAMAP" id="MF_01634">
    <property type="entry name" value="TgtA_arch"/>
    <property type="match status" value="1"/>
</dbReference>
<comment type="pathway">
    <text evidence="6">tRNA modification; archaeosine-tRNA biosynthesis.</text>
</comment>
<dbReference type="GO" id="GO:0002099">
    <property type="term" value="P:tRNA wobble guanine modification"/>
    <property type="evidence" value="ECO:0007669"/>
    <property type="project" value="TreeGrafter"/>
</dbReference>
<dbReference type="PANTHER" id="PTHR46499">
    <property type="entry name" value="QUEUINE TRNA-RIBOSYLTRANSFERASE"/>
    <property type="match status" value="1"/>
</dbReference>
<comment type="catalytic activity">
    <reaction evidence="6">
        <text>guanosine(15) in tRNA + 7-cyano-7-carbaguanine = 7-cyano-7-carbaguanosine(15) in tRNA + guanine</text>
        <dbReference type="Rhea" id="RHEA:43164"/>
        <dbReference type="Rhea" id="RHEA-COMP:10371"/>
        <dbReference type="Rhea" id="RHEA-COMP:10372"/>
        <dbReference type="ChEBI" id="CHEBI:16235"/>
        <dbReference type="ChEBI" id="CHEBI:45075"/>
        <dbReference type="ChEBI" id="CHEBI:74269"/>
        <dbReference type="ChEBI" id="CHEBI:82850"/>
        <dbReference type="EC" id="2.4.2.48"/>
    </reaction>
</comment>
<dbReference type="NCBIfam" id="TIGR00449">
    <property type="entry name" value="tgt_general"/>
    <property type="match status" value="1"/>
</dbReference>
<keyword evidence="3 6" id="KW-0819">tRNA processing</keyword>
<feature type="domain" description="tRNA-guanine(15) transglycosylase-like" evidence="7">
    <location>
        <begin position="10"/>
        <end position="329"/>
    </location>
</feature>
<feature type="binding site" evidence="6">
    <location>
        <position position="268"/>
    </location>
    <ligand>
        <name>Zn(2+)</name>
        <dbReference type="ChEBI" id="CHEBI:29105"/>
    </ligand>
</feature>
<dbReference type="Gene3D" id="3.40.50.10630">
    <property type="entry name" value="Uracil-DNA glycosylase-like"/>
    <property type="match status" value="1"/>
</dbReference>
<evidence type="ECO:0000313" key="8">
    <source>
        <dbReference type="EMBL" id="HHQ80846.1"/>
    </source>
</evidence>
<dbReference type="GO" id="GO:0016763">
    <property type="term" value="F:pentosyltransferase activity"/>
    <property type="evidence" value="ECO:0007669"/>
    <property type="project" value="UniProtKB-UniRule"/>
</dbReference>
<keyword evidence="4 6" id="KW-0479">Metal-binding</keyword>
<name>A0A7J3ZL54_9CREN</name>
<accession>A0A7J3ZL54</accession>
<dbReference type="InterPro" id="IPR004804">
    <property type="entry name" value="TgtA"/>
</dbReference>
<feature type="binding site" evidence="6">
    <location>
        <position position="273"/>
    </location>
    <ligand>
        <name>Zn(2+)</name>
        <dbReference type="ChEBI" id="CHEBI:29105"/>
    </ligand>
</feature>
<feature type="active site" description="Nucleophile" evidence="6">
    <location>
        <position position="81"/>
    </location>
</feature>
<dbReference type="InterPro" id="IPR050076">
    <property type="entry name" value="ArchSynthase1/Queuine_TRR"/>
</dbReference>
<protein>
    <recommendedName>
        <fullName evidence="6">tRNA-guanine(15) transglycosylase</fullName>
        <ecNumber evidence="6">2.4.2.48</ecNumber>
    </recommendedName>
    <alternativeName>
        <fullName evidence="6">7-cyano-7-deazaguanine tRNA-ribosyltransferase</fullName>
    </alternativeName>
    <alternativeName>
        <fullName evidence="6">Archaeal tRNA-guanine transglycosylase</fullName>
    </alternativeName>
</protein>
<dbReference type="EC" id="2.4.2.48" evidence="6"/>
<evidence type="ECO:0000256" key="4">
    <source>
        <dbReference type="ARBA" id="ARBA00022723"/>
    </source>
</evidence>
<dbReference type="PANTHER" id="PTHR46499:SF1">
    <property type="entry name" value="QUEUINE TRNA-RIBOSYLTRANSFERASE"/>
    <property type="match status" value="1"/>
</dbReference>
<dbReference type="InterPro" id="IPR002616">
    <property type="entry name" value="tRNA_ribo_trans-like"/>
</dbReference>
<dbReference type="NCBIfam" id="TIGR00432">
    <property type="entry name" value="arcsn_tRNA_tgt"/>
    <property type="match status" value="1"/>
</dbReference>
<organism evidence="8">
    <name type="scientific">Fervidicoccus fontis</name>
    <dbReference type="NCBI Taxonomy" id="683846"/>
    <lineage>
        <taxon>Archaea</taxon>
        <taxon>Thermoproteota</taxon>
        <taxon>Thermoprotei</taxon>
        <taxon>Fervidicoccales</taxon>
        <taxon>Fervidicoccaceae</taxon>
        <taxon>Fervidicoccus</taxon>
    </lineage>
</organism>
<keyword evidence="2 6" id="KW-0808">Transferase</keyword>
<evidence type="ECO:0000259" key="7">
    <source>
        <dbReference type="Pfam" id="PF01702"/>
    </source>
</evidence>
<comment type="cofactor">
    <cofactor evidence="6">
        <name>Zn(2+)</name>
        <dbReference type="ChEBI" id="CHEBI:29105"/>
    </cofactor>
    <text evidence="6">Binds 1 zinc ion per subunit.</text>
</comment>
<dbReference type="GO" id="GO:0008270">
    <property type="term" value="F:zinc ion binding"/>
    <property type="evidence" value="ECO:0007669"/>
    <property type="project" value="UniProtKB-UniRule"/>
</dbReference>
<dbReference type="EMBL" id="DRZC01000076">
    <property type="protein sequence ID" value="HHQ80846.1"/>
    <property type="molecule type" value="Genomic_DNA"/>
</dbReference>
<dbReference type="InterPro" id="IPR036511">
    <property type="entry name" value="TGT-like_sf"/>
</dbReference>
<evidence type="ECO:0000256" key="5">
    <source>
        <dbReference type="ARBA" id="ARBA00022833"/>
    </source>
</evidence>
<comment type="similarity">
    <text evidence="6">Belongs to the archaeosine tRNA-ribosyltransferase family.</text>
</comment>
<dbReference type="Pfam" id="PF01702">
    <property type="entry name" value="TGT"/>
    <property type="match status" value="1"/>
</dbReference>
<evidence type="ECO:0000256" key="1">
    <source>
        <dbReference type="ARBA" id="ARBA00022676"/>
    </source>
</evidence>
<gene>
    <name evidence="6 8" type="primary">tgtA</name>
    <name evidence="8" type="ORF">ENM78_05305</name>
</gene>
<reference evidence="8" key="1">
    <citation type="journal article" date="2020" name="mSystems">
        <title>Genome- and Community-Level Interaction Insights into Carbon Utilization and Element Cycling Functions of Hydrothermarchaeota in Hydrothermal Sediment.</title>
        <authorList>
            <person name="Zhou Z."/>
            <person name="Liu Y."/>
            <person name="Xu W."/>
            <person name="Pan J."/>
            <person name="Luo Z.H."/>
            <person name="Li M."/>
        </authorList>
    </citation>
    <scope>NUCLEOTIDE SEQUENCE [LARGE SCALE GENOMIC DNA]</scope>
    <source>
        <strain evidence="8">SpSt-1116</strain>
    </source>
</reference>
<evidence type="ECO:0000256" key="6">
    <source>
        <dbReference type="HAMAP-Rule" id="MF_01634"/>
    </source>
</evidence>
<evidence type="ECO:0000256" key="2">
    <source>
        <dbReference type="ARBA" id="ARBA00022679"/>
    </source>
</evidence>
<sequence>MFKVKERCLAGRIGVLKTKRGFLETPYLFPVIDLERQEIPLSEIRALGFRGVITNAYLLFRRGFKGDITLLLKPFEVIMTDSGAYQYLEYGRIDIDNATIIEYQKKINSDIAVILDVPTGDSKDRVWAEFTVRETLRRAQEALKLVDREKRLWVLPIQGGVHLELLEISAIESSNLEFDIYALGSPTKMLERYRYEAILDMIFSVRRNLPFCKPLHLFGAGHPMMIPIAVAMGVDLFDSASYILFARQDRYMTEAGTKHVSELEYLPCSCPVCHRLDARELRELNRAERTRLLALHNLGVISATLKKTKQAIVEGRLWELLEEQSRRHPRLYSAFVWIAKRYSKWLEAFDPRINRISKAVMLYDLLSLRNPRVGRALRHLRTEYSPPPLYKYLLLRPRTSIDNVSNEILTRLKDQVHIVFYDEVLGVIPSELSRTYPLGHSITPGIRPWGPSKSLLRRIREYVLKYKSSYAMPIMIEVCREWDESELLKELPSDVSFKVLVVDCEY</sequence>
<dbReference type="Gene3D" id="3.20.20.105">
    <property type="entry name" value="Queuine tRNA-ribosyltransferase-like"/>
    <property type="match status" value="1"/>
</dbReference>
<dbReference type="GO" id="GO:0005737">
    <property type="term" value="C:cytoplasm"/>
    <property type="evidence" value="ECO:0007669"/>
    <property type="project" value="TreeGrafter"/>
</dbReference>
<feature type="binding site" evidence="6">
    <location>
        <position position="116"/>
    </location>
    <ligand>
        <name>substrate</name>
    </ligand>
</feature>
<comment type="caution">
    <text evidence="8">The sequence shown here is derived from an EMBL/GenBank/DDBJ whole genome shotgun (WGS) entry which is preliminary data.</text>
</comment>
<comment type="caution">
    <text evidence="6">Lacks conserved residue(s) required for the propagation of feature annotation.</text>
</comment>
<evidence type="ECO:0000256" key="3">
    <source>
        <dbReference type="ARBA" id="ARBA00022694"/>
    </source>
</evidence>
<keyword evidence="5 6" id="KW-0862">Zinc</keyword>
<comment type="function">
    <text evidence="6">Exchanges the guanine residue with 7-cyano-7-deazaguanine (preQ0) at position 15 in the dihydrouridine loop (D-loop) of archaeal tRNAs.</text>
</comment>
<dbReference type="SUPFAM" id="SSF88802">
    <property type="entry name" value="Pre-PUA domain"/>
    <property type="match status" value="1"/>
</dbReference>